<name>A0A420VGT3_9BACI</name>
<comment type="caution">
    <text evidence="1">The sequence shown here is derived from an EMBL/GenBank/DDBJ whole genome shotgun (WGS) entry which is preliminary data.</text>
</comment>
<gene>
    <name evidence="1" type="ORF">Cdeb_00524</name>
</gene>
<proteinExistence type="predicted"/>
<evidence type="ECO:0000313" key="1">
    <source>
        <dbReference type="EMBL" id="RKO62795.1"/>
    </source>
</evidence>
<dbReference type="AlphaFoldDB" id="A0A420VGT3"/>
<accession>A0A420VGT3</accession>
<protein>
    <submittedName>
        <fullName evidence="1">Uncharacterized protein</fullName>
    </submittedName>
</protein>
<reference evidence="1 2" key="1">
    <citation type="submission" date="2013-12" db="EMBL/GenBank/DDBJ databases">
        <title>Genome and proteome characterization of Caldibacillus debilis GB1 derived from a cellulolytic aero-tolerant co-culture.</title>
        <authorList>
            <person name="Wushke S.T."/>
            <person name="Zhang X."/>
            <person name="Fristensky B."/>
            <person name="Wilkins J.A."/>
            <person name="Levin D.B."/>
            <person name="Sparling R."/>
        </authorList>
    </citation>
    <scope>NUCLEOTIDE SEQUENCE [LARGE SCALE GENOMIC DNA]</scope>
    <source>
        <strain evidence="1 2">GB1</strain>
    </source>
</reference>
<keyword evidence="2" id="KW-1185">Reference proteome</keyword>
<dbReference type="Proteomes" id="UP000286235">
    <property type="component" value="Unassembled WGS sequence"/>
</dbReference>
<dbReference type="EMBL" id="AZRV01000012">
    <property type="protein sequence ID" value="RKO62795.1"/>
    <property type="molecule type" value="Genomic_DNA"/>
</dbReference>
<organism evidence="1 2">
    <name type="scientific">Caldibacillus debilis GB1</name>
    <dbReference type="NCBI Taxonomy" id="1339248"/>
    <lineage>
        <taxon>Bacteria</taxon>
        <taxon>Bacillati</taxon>
        <taxon>Bacillota</taxon>
        <taxon>Bacilli</taxon>
        <taxon>Bacillales</taxon>
        <taxon>Bacillaceae</taxon>
        <taxon>Caldibacillus</taxon>
    </lineage>
</organism>
<sequence length="72" mass="7739">MTAENGREAVFNVRLARKLAGWAGFNLPSDMNGKGGSGGSGVFCGGRAFSLHVRRPPRPRLISIALLRWNGE</sequence>
<evidence type="ECO:0000313" key="2">
    <source>
        <dbReference type="Proteomes" id="UP000286235"/>
    </source>
</evidence>